<evidence type="ECO:0000313" key="8">
    <source>
        <dbReference type="Proteomes" id="UP000231134"/>
    </source>
</evidence>
<dbReference type="GO" id="GO:0003735">
    <property type="term" value="F:structural constituent of ribosome"/>
    <property type="evidence" value="ECO:0007669"/>
    <property type="project" value="InterPro"/>
</dbReference>
<dbReference type="Gene3D" id="3.30.1390.20">
    <property type="entry name" value="Ribosomal protein L30, ferredoxin-like fold domain"/>
    <property type="match status" value="1"/>
</dbReference>
<feature type="domain" description="Large ribosomal subunit protein uL30-like ferredoxin-like fold" evidence="6">
    <location>
        <begin position="4"/>
        <end position="54"/>
    </location>
</feature>
<evidence type="ECO:0000256" key="3">
    <source>
        <dbReference type="ARBA" id="ARBA00022980"/>
    </source>
</evidence>
<evidence type="ECO:0000256" key="2">
    <source>
        <dbReference type="ARBA" id="ARBA00011838"/>
    </source>
</evidence>
<comment type="subunit">
    <text evidence="2">Part of the 50S ribosomal subunit.</text>
</comment>
<dbReference type="HAMAP" id="MF_01371_B">
    <property type="entry name" value="Ribosomal_uL30_B"/>
    <property type="match status" value="1"/>
</dbReference>
<evidence type="ECO:0000313" key="7">
    <source>
        <dbReference type="EMBL" id="PJJ41512.1"/>
    </source>
</evidence>
<dbReference type="OrthoDB" id="9812790at2"/>
<dbReference type="GO" id="GO:0006412">
    <property type="term" value="P:translation"/>
    <property type="evidence" value="ECO:0007669"/>
    <property type="project" value="InterPro"/>
</dbReference>
<dbReference type="InterPro" id="IPR005996">
    <property type="entry name" value="Ribosomal_uL30_bac-type"/>
</dbReference>
<dbReference type="AlphaFoldDB" id="A0A2M9A734"/>
<dbReference type="InterPro" id="IPR016082">
    <property type="entry name" value="Ribosomal_uL30_ferredoxin-like"/>
</dbReference>
<dbReference type="Pfam" id="PF00327">
    <property type="entry name" value="Ribosomal_L30"/>
    <property type="match status" value="1"/>
</dbReference>
<evidence type="ECO:0000256" key="5">
    <source>
        <dbReference type="ARBA" id="ARBA00035492"/>
    </source>
</evidence>
<evidence type="ECO:0000256" key="4">
    <source>
        <dbReference type="ARBA" id="ARBA00023274"/>
    </source>
</evidence>
<dbReference type="CDD" id="cd01658">
    <property type="entry name" value="Ribosomal_L30"/>
    <property type="match status" value="1"/>
</dbReference>
<evidence type="ECO:0000256" key="1">
    <source>
        <dbReference type="ARBA" id="ARBA00007594"/>
    </source>
</evidence>
<keyword evidence="4" id="KW-0687">Ribonucleoprotein</keyword>
<dbReference type="EMBL" id="PGEX01000001">
    <property type="protein sequence ID" value="PJJ41512.1"/>
    <property type="molecule type" value="Genomic_DNA"/>
</dbReference>
<dbReference type="SUPFAM" id="SSF55129">
    <property type="entry name" value="Ribosomal protein L30p/L7e"/>
    <property type="match status" value="1"/>
</dbReference>
<name>A0A2M9A734_9BACT</name>
<dbReference type="RefSeq" id="WP_100425472.1">
    <property type="nucleotide sequence ID" value="NZ_JAQXKX010000028.1"/>
</dbReference>
<keyword evidence="8" id="KW-1185">Reference proteome</keyword>
<reference evidence="7 8" key="1">
    <citation type="submission" date="2017-11" db="EMBL/GenBank/DDBJ databases">
        <title>Animal gut microbial communities from fecal samples from Wisconsin, USA.</title>
        <authorList>
            <person name="Neumann A."/>
        </authorList>
    </citation>
    <scope>NUCLEOTIDE SEQUENCE [LARGE SCALE GENOMIC DNA]</scope>
    <source>
        <strain evidence="7 8">UWS3</strain>
    </source>
</reference>
<dbReference type="PIRSF" id="PIRSF002211">
    <property type="entry name" value="Ribosomal_L30_bac-type"/>
    <property type="match status" value="1"/>
</dbReference>
<protein>
    <recommendedName>
        <fullName evidence="5">50S ribosomal protein L30</fullName>
    </recommendedName>
</protein>
<dbReference type="Proteomes" id="UP000231134">
    <property type="component" value="Unassembled WGS sequence"/>
</dbReference>
<organism evidence="7 8">
    <name type="scientific">Hallerella succinigenes</name>
    <dbReference type="NCBI Taxonomy" id="1896222"/>
    <lineage>
        <taxon>Bacteria</taxon>
        <taxon>Pseudomonadati</taxon>
        <taxon>Fibrobacterota</taxon>
        <taxon>Fibrobacteria</taxon>
        <taxon>Fibrobacterales</taxon>
        <taxon>Fibrobacteraceae</taxon>
        <taxon>Hallerella</taxon>
    </lineage>
</organism>
<keyword evidence="3 7" id="KW-0689">Ribosomal protein</keyword>
<dbReference type="InterPro" id="IPR036919">
    <property type="entry name" value="Ribo_uL30_ferredoxin-like_sf"/>
</dbReference>
<gene>
    <name evidence="7" type="ORF">BGX16_1489</name>
</gene>
<dbReference type="NCBIfam" id="TIGR01308">
    <property type="entry name" value="rpmD_bact"/>
    <property type="match status" value="1"/>
</dbReference>
<sequence length="59" mass="6500">MKKVRITQVKGTIHTQPKHRANIAALGLHGIGTSNEIELNPAIQGMINAVRFLIKVEEI</sequence>
<accession>A0A2M9A734</accession>
<dbReference type="GO" id="GO:0015934">
    <property type="term" value="C:large ribosomal subunit"/>
    <property type="evidence" value="ECO:0007669"/>
    <property type="project" value="InterPro"/>
</dbReference>
<evidence type="ECO:0000259" key="6">
    <source>
        <dbReference type="Pfam" id="PF00327"/>
    </source>
</evidence>
<proteinExistence type="inferred from homology"/>
<comment type="caution">
    <text evidence="7">The sequence shown here is derived from an EMBL/GenBank/DDBJ whole genome shotgun (WGS) entry which is preliminary data.</text>
</comment>
<comment type="similarity">
    <text evidence="1">Belongs to the universal ribosomal protein uL30 family.</text>
</comment>